<dbReference type="PANTHER" id="PTHR47561:SF1">
    <property type="entry name" value="POLYSACCHARIDE DEACETYLASE FAMILY PROTEIN (AFU_ORTHOLOGUE AFUA_6G05030)"/>
    <property type="match status" value="1"/>
</dbReference>
<dbReference type="InterPro" id="IPR011330">
    <property type="entry name" value="Glyco_hydro/deAcase_b/a-brl"/>
</dbReference>
<evidence type="ECO:0000313" key="3">
    <source>
        <dbReference type="Proteomes" id="UP000632774"/>
    </source>
</evidence>
<protein>
    <submittedName>
        <fullName evidence="2">DUF3473 domain-containing protein</fullName>
    </submittedName>
</protein>
<dbReference type="Proteomes" id="UP000632774">
    <property type="component" value="Unassembled WGS sequence"/>
</dbReference>
<dbReference type="Pfam" id="PF11959">
    <property type="entry name" value="DUF3473"/>
    <property type="match status" value="1"/>
</dbReference>
<dbReference type="InterPro" id="IPR002509">
    <property type="entry name" value="NODB_dom"/>
</dbReference>
<dbReference type="Pfam" id="PF01522">
    <property type="entry name" value="Polysacc_deac_1"/>
    <property type="match status" value="1"/>
</dbReference>
<evidence type="ECO:0000313" key="2">
    <source>
        <dbReference type="EMBL" id="MBE9668769.1"/>
    </source>
</evidence>
<keyword evidence="3" id="KW-1185">Reference proteome</keyword>
<comment type="caution">
    <text evidence="2">The sequence shown here is derived from an EMBL/GenBank/DDBJ whole genome shotgun (WGS) entry which is preliminary data.</text>
</comment>
<sequence>MPLASNIFLFSIDLEDVRNLLPEGKLYRERVPQMTGQYLAFLKKHQARCTFFVVGDQLRAYPDLIKQIIDDGHEIACHTDTHLPLNKLTAQLFRADMDSFLKSAHKLSIGNITGFRAPIFSLTEQTAWAYSVLKEFGFTYSSSVLPAKNPLYGWEDFGPGFKLIDGILEMPITLHPLFKTPLAGGVYLRMFPFFMLKSPIKNLTQKAIPLQSYLHPYDIDCDQERFMHPGINNSKVYNYLMYYNRSSVFTKLERIMNLGLTIIPYNEYLTSVNLSNV</sequence>
<gene>
    <name evidence="2" type="ORF">IRJ18_20545</name>
</gene>
<reference evidence="2 3" key="1">
    <citation type="submission" date="2020-10" db="EMBL/GenBank/DDBJ databases">
        <title>Mucilaginibacter mali sp. nov., isolated from rhizosphere soil of apple orchard.</title>
        <authorList>
            <person name="Lee J.-S."/>
            <person name="Kim H.S."/>
            <person name="Kim J.-S."/>
        </authorList>
    </citation>
    <scope>NUCLEOTIDE SEQUENCE [LARGE SCALE GENOMIC DNA]</scope>
    <source>
        <strain evidence="2 3">KCTC 23157</strain>
    </source>
</reference>
<feature type="domain" description="NodB homology" evidence="1">
    <location>
        <begin position="22"/>
        <end position="277"/>
    </location>
</feature>
<name>A0ABR9XNP5_9SPHI</name>
<dbReference type="InterPro" id="IPR022560">
    <property type="entry name" value="DUF3473"/>
</dbReference>
<dbReference type="RefSeq" id="WP_194108153.1">
    <property type="nucleotide sequence ID" value="NZ_JADFFM010000002.1"/>
</dbReference>
<dbReference type="Gene3D" id="3.20.20.370">
    <property type="entry name" value="Glycoside hydrolase/deacetylase"/>
    <property type="match status" value="1"/>
</dbReference>
<organism evidence="2 3">
    <name type="scientific">Mucilaginibacter boryungensis</name>
    <dbReference type="NCBI Taxonomy" id="768480"/>
    <lineage>
        <taxon>Bacteria</taxon>
        <taxon>Pseudomonadati</taxon>
        <taxon>Bacteroidota</taxon>
        <taxon>Sphingobacteriia</taxon>
        <taxon>Sphingobacteriales</taxon>
        <taxon>Sphingobacteriaceae</taxon>
        <taxon>Mucilaginibacter</taxon>
    </lineage>
</organism>
<proteinExistence type="predicted"/>
<evidence type="ECO:0000259" key="1">
    <source>
        <dbReference type="PROSITE" id="PS51677"/>
    </source>
</evidence>
<dbReference type="PANTHER" id="PTHR47561">
    <property type="entry name" value="POLYSACCHARIDE DEACETYLASE FAMILY PROTEIN (AFU_ORTHOLOGUE AFUA_6G05030)"/>
    <property type="match status" value="1"/>
</dbReference>
<dbReference type="PROSITE" id="PS51677">
    <property type="entry name" value="NODB"/>
    <property type="match status" value="1"/>
</dbReference>
<accession>A0ABR9XNP5</accession>
<dbReference type="SUPFAM" id="SSF88713">
    <property type="entry name" value="Glycoside hydrolase/deacetylase"/>
    <property type="match status" value="1"/>
</dbReference>
<dbReference type="EMBL" id="JADFFM010000002">
    <property type="protein sequence ID" value="MBE9668769.1"/>
    <property type="molecule type" value="Genomic_DNA"/>
</dbReference>